<evidence type="ECO:0000256" key="1">
    <source>
        <dbReference type="ARBA" id="ARBA00004145"/>
    </source>
</evidence>
<feature type="compositionally biased region" description="Acidic residues" evidence="12">
    <location>
        <begin position="683"/>
        <end position="697"/>
    </location>
</feature>
<evidence type="ECO:0000256" key="3">
    <source>
        <dbReference type="ARBA" id="ARBA00006613"/>
    </source>
</evidence>
<accession>A0ABM1JG38</accession>
<evidence type="ECO:0000313" key="14">
    <source>
        <dbReference type="Proteomes" id="UP000694924"/>
    </source>
</evidence>
<organism evidence="14 15">
    <name type="scientific">Polistes dominula</name>
    <name type="common">European paper wasp</name>
    <name type="synonym">Vespa dominula</name>
    <dbReference type="NCBI Taxonomy" id="743375"/>
    <lineage>
        <taxon>Eukaryota</taxon>
        <taxon>Metazoa</taxon>
        <taxon>Ecdysozoa</taxon>
        <taxon>Arthropoda</taxon>
        <taxon>Hexapoda</taxon>
        <taxon>Insecta</taxon>
        <taxon>Pterygota</taxon>
        <taxon>Neoptera</taxon>
        <taxon>Endopterygota</taxon>
        <taxon>Hymenoptera</taxon>
        <taxon>Apocrita</taxon>
        <taxon>Aculeata</taxon>
        <taxon>Vespoidea</taxon>
        <taxon>Vespidae</taxon>
        <taxon>Polistinae</taxon>
        <taxon>Polistini</taxon>
        <taxon>Polistes</taxon>
    </lineage>
</organism>
<evidence type="ECO:0000256" key="8">
    <source>
        <dbReference type="ARBA" id="ARBA00023136"/>
    </source>
</evidence>
<dbReference type="PIRSF" id="PIRSF037096">
    <property type="entry name" value="AP3_complex_beta"/>
    <property type="match status" value="1"/>
</dbReference>
<feature type="region of interest" description="Disordered" evidence="12">
    <location>
        <begin position="643"/>
        <end position="781"/>
    </location>
</feature>
<dbReference type="GeneID" id="107074467"/>
<evidence type="ECO:0000256" key="4">
    <source>
        <dbReference type="ARBA" id="ARBA00022448"/>
    </source>
</evidence>
<dbReference type="InterPro" id="IPR011989">
    <property type="entry name" value="ARM-like"/>
</dbReference>
<keyword evidence="5" id="KW-0597">Phosphoprotein</keyword>
<evidence type="ECO:0000256" key="2">
    <source>
        <dbReference type="ARBA" id="ARBA00004555"/>
    </source>
</evidence>
<keyword evidence="8 11" id="KW-0472">Membrane</keyword>
<dbReference type="PANTHER" id="PTHR11134">
    <property type="entry name" value="ADAPTOR COMPLEX SUBUNIT BETA FAMILY MEMBER"/>
    <property type="match status" value="1"/>
</dbReference>
<feature type="region of interest" description="Disordered" evidence="12">
    <location>
        <begin position="1"/>
        <end position="31"/>
    </location>
</feature>
<dbReference type="RefSeq" id="XP_015191426.1">
    <property type="nucleotide sequence ID" value="XM_015335940.1"/>
</dbReference>
<feature type="compositionally biased region" description="Basic and acidic residues" evidence="12">
    <location>
        <begin position="768"/>
        <end position="779"/>
    </location>
</feature>
<keyword evidence="6 11" id="KW-0653">Protein transport</keyword>
<dbReference type="Proteomes" id="UP000694924">
    <property type="component" value="Unplaced"/>
</dbReference>
<dbReference type="InterPro" id="IPR016024">
    <property type="entry name" value="ARM-type_fold"/>
</dbReference>
<keyword evidence="14" id="KW-1185">Reference proteome</keyword>
<dbReference type="InterPro" id="IPR029390">
    <property type="entry name" value="AP3B_C"/>
</dbReference>
<dbReference type="Gene3D" id="1.25.10.10">
    <property type="entry name" value="Leucine-rich Repeat Variant"/>
    <property type="match status" value="1"/>
</dbReference>
<dbReference type="Pfam" id="PF01602">
    <property type="entry name" value="Adaptin_N"/>
    <property type="match status" value="1"/>
</dbReference>
<dbReference type="SUPFAM" id="SSF48371">
    <property type="entry name" value="ARM repeat"/>
    <property type="match status" value="1"/>
</dbReference>
<evidence type="ECO:0000256" key="11">
    <source>
        <dbReference type="PIRNR" id="PIRNR037096"/>
    </source>
</evidence>
<keyword evidence="7" id="KW-0333">Golgi apparatus</keyword>
<evidence type="ECO:0000256" key="10">
    <source>
        <dbReference type="ARBA" id="ARBA00023570"/>
    </source>
</evidence>
<feature type="compositionally biased region" description="Basic and acidic residues" evidence="12">
    <location>
        <begin position="718"/>
        <end position="735"/>
    </location>
</feature>
<proteinExistence type="inferred from homology"/>
<dbReference type="SMART" id="SM01355">
    <property type="entry name" value="AP3B1_C"/>
    <property type="match status" value="1"/>
</dbReference>
<feature type="region of interest" description="Disordered" evidence="12">
    <location>
        <begin position="269"/>
        <end position="289"/>
    </location>
</feature>
<feature type="compositionally biased region" description="Polar residues" evidence="12">
    <location>
        <begin position="1"/>
        <end position="21"/>
    </location>
</feature>
<dbReference type="InterPro" id="IPR056314">
    <property type="entry name" value="AP3B1/2_C"/>
</dbReference>
<evidence type="ECO:0000259" key="13">
    <source>
        <dbReference type="SMART" id="SM01355"/>
    </source>
</evidence>
<name>A0ABM1JG38_POLDO</name>
<dbReference type="Pfam" id="PF24080">
    <property type="entry name" value="AP3B1_C_2"/>
    <property type="match status" value="1"/>
</dbReference>
<evidence type="ECO:0000256" key="7">
    <source>
        <dbReference type="ARBA" id="ARBA00023034"/>
    </source>
</evidence>
<evidence type="ECO:0000256" key="6">
    <source>
        <dbReference type="ARBA" id="ARBA00022927"/>
    </source>
</evidence>
<feature type="compositionally biased region" description="Basic residues" evidence="12">
    <location>
        <begin position="666"/>
        <end position="676"/>
    </location>
</feature>
<dbReference type="InterPro" id="IPR026739">
    <property type="entry name" value="AP_beta"/>
</dbReference>
<evidence type="ECO:0000256" key="5">
    <source>
        <dbReference type="ARBA" id="ARBA00022553"/>
    </source>
</evidence>
<gene>
    <name evidence="15" type="primary">LOC107074467</name>
</gene>
<reference evidence="15" key="1">
    <citation type="submission" date="2025-08" db="UniProtKB">
        <authorList>
            <consortium name="RefSeq"/>
        </authorList>
    </citation>
    <scope>IDENTIFICATION</scope>
    <source>
        <tissue evidence="15">Whole body</tissue>
    </source>
</reference>
<dbReference type="InterPro" id="IPR026740">
    <property type="entry name" value="AP3_beta"/>
</dbReference>
<feature type="compositionally biased region" description="Acidic residues" evidence="12">
    <location>
        <begin position="736"/>
        <end position="767"/>
    </location>
</feature>
<dbReference type="InterPro" id="IPR002553">
    <property type="entry name" value="Clathrin/coatomer_adapt-like_N"/>
</dbReference>
<feature type="domain" description="AP-3 complex subunit beta C-terminal" evidence="13">
    <location>
        <begin position="777"/>
        <end position="916"/>
    </location>
</feature>
<comment type="subcellular location">
    <subcellularLocation>
        <location evidence="1">Cytoplasmic vesicle</location>
        <location evidence="1">Clathrin-coated vesicle membrane</location>
        <topology evidence="1">Peripheral membrane protein</topology>
        <orientation evidence="1">Cytoplasmic side</orientation>
    </subcellularLocation>
    <subcellularLocation>
        <location evidence="2">Golgi apparatus</location>
    </subcellularLocation>
</comment>
<evidence type="ECO:0000313" key="15">
    <source>
        <dbReference type="RefSeq" id="XP_015191426.1"/>
    </source>
</evidence>
<comment type="similarity">
    <text evidence="3 11">Belongs to the adaptor complexes large subunit family.</text>
</comment>
<evidence type="ECO:0000256" key="12">
    <source>
        <dbReference type="SAM" id="MobiDB-lite"/>
    </source>
</evidence>
<dbReference type="Pfam" id="PF14796">
    <property type="entry name" value="AP3B1_C"/>
    <property type="match status" value="1"/>
</dbReference>
<sequence>MLTAAANTLSNNGGSYSSDRPSSAGDPELAADPASGGFFHSDYKKHEDLKQMLDSNKDGLKLEAMKRIIGMVAKGRDASELFPAVVKNVVSKNIEVKKLVYVYLVRYAEDQQDLALLSISTFQRALKDPNQLIRASALRVLSSIRVSMIVPIVMLAIKDSASDMSPYVRKTAAHAIPKLYSLDPEQKEELIGVLEKLLSDKTTLVVGSAVMAFEEVCPERIDLIHKNYRKLCNLLVDVDEWGQVVIVNMLTRYARAQFINPNIDSLEEDDNRPFYDSDSDSSNTKKPKFSIDPDHRLLLRNTKPLLQSRNASVVMAVSQLYHHTAARSEVIIAAKALIRLLRGHREVQSIVLHCIASMSITRKGMFEPFLKSFFVRTSDPTHIKLLKLDILTNLATETSIGVILREFQTYISSSDKEFVGASIQAIGRCASNIKEVTDTCLNGLVSLLSNRDEAVVAESVVVIKKLLQTQPNEHKDIIAHMAKLMDFITIPQARASILWLLGEYSDRVPKIAPDVLRKMAKNFINEQDIVKLQTLNLAVKLYLNNPIQTKPFCQYVFQLAKYDQNYDIRDRARFLKHFIFSEDNEAKKKLPEFAKRIFLAPKPAPTLTSRFKDSEFQLGTLSHYLNMPCAGYRPLPPFPEVAPDPSVRNVEPINVQDTKEQYKYTRKERKEKKQKAKEKPFYSDEESTADEAEENESSETSTSESSGEGSDSSEYSDETDKSENNDKKKIIKQSEESDSMTDSEEESDSEEDSDSQDSEEEEEEEEETIKPEQKEKPKSNLDLLLDLDDVVPMTPIMTPSLGGFLTPINPIASDGIREVSTSFIPIKKYEMLNSITGHGLKVEYRFTRSQHLVSPHLISIELTFTNEGNKQIKDIQIGNKNLQKGMQIHDFMKISLLEINSTLSSTLGVNFNDSMQPANFNIDFTIDEEKYSCPVIIKAPIGELIRSVLLPETMFNNEKAKLKGMNENSAKITFSGNRKRLSEKIFETANVAMISSENEIIRYAAHTLASKSLVLITIKIIDTEHLEICVNCEKMVIGSILLNELKSNLK</sequence>
<keyword evidence="9" id="KW-0968">Cytoplasmic vesicle</keyword>
<feature type="compositionally biased region" description="Low complexity" evidence="12">
    <location>
        <begin position="698"/>
        <end position="713"/>
    </location>
</feature>
<comment type="function">
    <text evidence="10">Subunit of non-clathrin- and clathrin-associated adaptor protein complex 3 (AP-3) that plays a role in protein sorting in the late-Golgi/trans-Golgi network (TGN) and/or endosomes. The AP complexes mediate both the recruitment of clathrin to membranes and the recognition of sorting signals within the cytosolic tails of transmembrane cargo molecules. AP-3 appears to be involved in the sorting of a subset of transmembrane proteins targeted to lysosomes and lysosome-related organelles. In concert with the BLOC-1 complex, AP-3 is required to target cargos into vesicles assembled at cell bodies for delivery into neurites and nerve terminals.</text>
</comment>
<evidence type="ECO:0000256" key="9">
    <source>
        <dbReference type="ARBA" id="ARBA00023329"/>
    </source>
</evidence>
<keyword evidence="4 11" id="KW-0813">Transport</keyword>
<protein>
    <recommendedName>
        <fullName evidence="11">AP-3 complex subunit beta</fullName>
    </recommendedName>
</protein>